<protein>
    <submittedName>
        <fullName evidence="2">Uncharacterized protein</fullName>
    </submittedName>
</protein>
<gene>
    <name evidence="2" type="ORF">AAFF_G00435360</name>
</gene>
<evidence type="ECO:0000313" key="3">
    <source>
        <dbReference type="Proteomes" id="UP001221898"/>
    </source>
</evidence>
<feature type="compositionally biased region" description="Pro residues" evidence="1">
    <location>
        <begin position="73"/>
        <end position="85"/>
    </location>
</feature>
<proteinExistence type="predicted"/>
<accession>A0AAD7S8A2</accession>
<feature type="region of interest" description="Disordered" evidence="1">
    <location>
        <begin position="1"/>
        <end position="114"/>
    </location>
</feature>
<evidence type="ECO:0000313" key="2">
    <source>
        <dbReference type="EMBL" id="KAJ8397847.1"/>
    </source>
</evidence>
<organism evidence="2 3">
    <name type="scientific">Aldrovandia affinis</name>
    <dbReference type="NCBI Taxonomy" id="143900"/>
    <lineage>
        <taxon>Eukaryota</taxon>
        <taxon>Metazoa</taxon>
        <taxon>Chordata</taxon>
        <taxon>Craniata</taxon>
        <taxon>Vertebrata</taxon>
        <taxon>Euteleostomi</taxon>
        <taxon>Actinopterygii</taxon>
        <taxon>Neopterygii</taxon>
        <taxon>Teleostei</taxon>
        <taxon>Notacanthiformes</taxon>
        <taxon>Halosauridae</taxon>
        <taxon>Aldrovandia</taxon>
    </lineage>
</organism>
<keyword evidence="3" id="KW-1185">Reference proteome</keyword>
<reference evidence="2" key="1">
    <citation type="journal article" date="2023" name="Science">
        <title>Genome structures resolve the early diversification of teleost fishes.</title>
        <authorList>
            <person name="Parey E."/>
            <person name="Louis A."/>
            <person name="Montfort J."/>
            <person name="Bouchez O."/>
            <person name="Roques C."/>
            <person name="Iampietro C."/>
            <person name="Lluch J."/>
            <person name="Castinel A."/>
            <person name="Donnadieu C."/>
            <person name="Desvignes T."/>
            <person name="Floi Bucao C."/>
            <person name="Jouanno E."/>
            <person name="Wen M."/>
            <person name="Mejri S."/>
            <person name="Dirks R."/>
            <person name="Jansen H."/>
            <person name="Henkel C."/>
            <person name="Chen W.J."/>
            <person name="Zahm M."/>
            <person name="Cabau C."/>
            <person name="Klopp C."/>
            <person name="Thompson A.W."/>
            <person name="Robinson-Rechavi M."/>
            <person name="Braasch I."/>
            <person name="Lecointre G."/>
            <person name="Bobe J."/>
            <person name="Postlethwait J.H."/>
            <person name="Berthelot C."/>
            <person name="Roest Crollius H."/>
            <person name="Guiguen Y."/>
        </authorList>
    </citation>
    <scope>NUCLEOTIDE SEQUENCE</scope>
    <source>
        <strain evidence="2">NC1722</strain>
    </source>
</reference>
<dbReference type="AlphaFoldDB" id="A0AAD7S8A2"/>
<feature type="compositionally biased region" description="Pro residues" evidence="1">
    <location>
        <begin position="47"/>
        <end position="56"/>
    </location>
</feature>
<evidence type="ECO:0000256" key="1">
    <source>
        <dbReference type="SAM" id="MobiDB-lite"/>
    </source>
</evidence>
<comment type="caution">
    <text evidence="2">The sequence shown here is derived from an EMBL/GenBank/DDBJ whole genome shotgun (WGS) entry which is preliminary data.</text>
</comment>
<dbReference type="Proteomes" id="UP001221898">
    <property type="component" value="Unassembled WGS sequence"/>
</dbReference>
<name>A0AAD7S8A2_9TELE</name>
<dbReference type="EMBL" id="JAINUG010000095">
    <property type="protein sequence ID" value="KAJ8397847.1"/>
    <property type="molecule type" value="Genomic_DNA"/>
</dbReference>
<sequence>MQTACAKSNYRRRSANIPPVWQVTGSSFQERAAPHASMGRSQREGPWQPPPPPPAARQPGHKEEEEGGRQTTPPRPDQPRLPPRAPGAVSSLHTQRRTGGNRLNMAPNRQPCET</sequence>